<dbReference type="Proteomes" id="UP000249782">
    <property type="component" value="Unassembled WGS sequence"/>
</dbReference>
<dbReference type="SUPFAM" id="SSF54292">
    <property type="entry name" value="2Fe-2S ferredoxin-like"/>
    <property type="match status" value="1"/>
</dbReference>
<evidence type="ECO:0000313" key="3">
    <source>
        <dbReference type="Proteomes" id="UP000249782"/>
    </source>
</evidence>
<dbReference type="InterPro" id="IPR040506">
    <property type="entry name" value="RACo_linker"/>
</dbReference>
<dbReference type="InterPro" id="IPR027980">
    <property type="entry name" value="RACo_C"/>
</dbReference>
<dbReference type="InterPro" id="IPR041414">
    <property type="entry name" value="Raco-like_middle"/>
</dbReference>
<evidence type="ECO:0000259" key="1">
    <source>
        <dbReference type="PROSITE" id="PS51085"/>
    </source>
</evidence>
<accession>A0A328PGA8</accession>
<dbReference type="GO" id="GO:0051536">
    <property type="term" value="F:iron-sulfur cluster binding"/>
    <property type="evidence" value="ECO:0007669"/>
    <property type="project" value="InterPro"/>
</dbReference>
<dbReference type="PROSITE" id="PS51085">
    <property type="entry name" value="2FE2S_FER_2"/>
    <property type="match status" value="1"/>
</dbReference>
<keyword evidence="3" id="KW-1185">Reference proteome</keyword>
<dbReference type="EMBL" id="QLOE01000009">
    <property type="protein sequence ID" value="RAO78676.1"/>
    <property type="molecule type" value="Genomic_DNA"/>
</dbReference>
<dbReference type="Pfam" id="PF14574">
    <property type="entry name" value="RACo_C_ter"/>
    <property type="match status" value="1"/>
</dbReference>
<sequence length="589" mass="65616">MTVKLTFEPLGRETETPPNFILEIARDANITIRSDCGGKGLCGKCKIIITSINGKVSEVNKIEREHLTLNEIEEGYRLACQAKAINGEITVFIPPESRIETRKVAETILETDVELNPPIKKIHLKLKKPTLKDATPDFERLKSPLGRIETSLNILKRIPKFLRDANWDVTATLSYNRLIEIEKGDTTDRSYGLAVDIGSSKIICRLIDLVTGEELAEDYSENPQVAYGEDIISRISYASKSDENLRRLQKMVIDAINKIVDKLCEKTGIKDHEIYEAMIVGNSVMHHLFFGIYPRYLGRSPFVPAIKDMINCQARELGIKINPEGRINSLPLIAGFIGADALADILVTQMHEKDETNMLIDIGTNTEILLGDKDKILACSSPSGPAFEGAHIKHGMKAVNGAIEKIWFSKGVKYETIGKEKPKGICGSALIDLVAELYRNGIINKRGRFTKGKHEFIIANTDERGTKEDITVNEKDIDNLLVAKGAIRSAWTILMKKLGIEEEEISKVYVAGSFGRYIDVENAKIIGLLPDIPTDQIIFAGDIAIAGASITLKSIQKRIESREIPKLIDYIELSAEKDFNRIFARSIQL</sequence>
<dbReference type="Pfam" id="PF17650">
    <property type="entry name" value="RACo_linker"/>
    <property type="match status" value="1"/>
</dbReference>
<dbReference type="Gene3D" id="3.30.420.480">
    <property type="entry name" value="Domain of unknown function (DUF4445)"/>
    <property type="match status" value="1"/>
</dbReference>
<dbReference type="Pfam" id="PF17651">
    <property type="entry name" value="Raco_middle"/>
    <property type="match status" value="1"/>
</dbReference>
<dbReference type="RefSeq" id="WP_112094327.1">
    <property type="nucleotide sequence ID" value="NZ_QLOE01000009.1"/>
</dbReference>
<dbReference type="InterPro" id="IPR052911">
    <property type="entry name" value="Corrinoid_activation_enz"/>
</dbReference>
<dbReference type="InterPro" id="IPR001041">
    <property type="entry name" value="2Fe-2S_ferredoxin-type"/>
</dbReference>
<dbReference type="Gene3D" id="3.10.20.880">
    <property type="match status" value="1"/>
</dbReference>
<reference evidence="2 3" key="1">
    <citation type="submission" date="2018-06" db="EMBL/GenBank/DDBJ databases">
        <title>Draft genome sequence of hyperthermophilic methanogen Methanothermobacter tenebrarum sp. MCM-B 1447.</title>
        <authorList>
            <person name="Pore S.D."/>
            <person name="Dagar S."/>
            <person name="Dhakephalkar P.K."/>
        </authorList>
    </citation>
    <scope>NUCLEOTIDE SEQUENCE [LARGE SCALE GENOMIC DNA]</scope>
    <source>
        <strain evidence="2 3">MCM B 1447</strain>
    </source>
</reference>
<dbReference type="PANTHER" id="PTHR42895:SF1">
    <property type="entry name" value="IRON-SULFUR CLUSTER PROTEIN"/>
    <property type="match status" value="1"/>
</dbReference>
<proteinExistence type="predicted"/>
<name>A0A328PGA8_9EURY</name>
<dbReference type="Gene3D" id="3.10.20.30">
    <property type="match status" value="1"/>
</dbReference>
<dbReference type="InterPro" id="IPR036010">
    <property type="entry name" value="2Fe-2S_ferredoxin-like_sf"/>
</dbReference>
<evidence type="ECO:0000313" key="2">
    <source>
        <dbReference type="EMBL" id="RAO78676.1"/>
    </source>
</evidence>
<dbReference type="InterPro" id="IPR042259">
    <property type="entry name" value="Raco-like_middle_sf"/>
</dbReference>
<gene>
    <name evidence="2" type="ORF">DPC56_06800</name>
</gene>
<dbReference type="AlphaFoldDB" id="A0A328PGA8"/>
<comment type="caution">
    <text evidence="2">The sequence shown here is derived from an EMBL/GenBank/DDBJ whole genome shotgun (WGS) entry which is preliminary data.</text>
</comment>
<feature type="domain" description="2Fe-2S ferredoxin-type" evidence="1">
    <location>
        <begin position="1"/>
        <end position="97"/>
    </location>
</feature>
<dbReference type="InterPro" id="IPR012675">
    <property type="entry name" value="Beta-grasp_dom_sf"/>
</dbReference>
<dbReference type="CDD" id="cd00207">
    <property type="entry name" value="fer2"/>
    <property type="match status" value="1"/>
</dbReference>
<dbReference type="Pfam" id="PF00111">
    <property type="entry name" value="Fer2"/>
    <property type="match status" value="1"/>
</dbReference>
<dbReference type="PANTHER" id="PTHR42895">
    <property type="entry name" value="IRON-SULFUR CLUSTER-BINDING PROTEIN-RELATED"/>
    <property type="match status" value="1"/>
</dbReference>
<protein>
    <submittedName>
        <fullName evidence="2">Ferredoxin</fullName>
    </submittedName>
</protein>
<dbReference type="OrthoDB" id="31557at2157"/>
<organism evidence="2 3">
    <name type="scientific">Methanothermobacter tenebrarum</name>
    <dbReference type="NCBI Taxonomy" id="680118"/>
    <lineage>
        <taxon>Archaea</taxon>
        <taxon>Methanobacteriati</taxon>
        <taxon>Methanobacteriota</taxon>
        <taxon>Methanomada group</taxon>
        <taxon>Methanobacteria</taxon>
        <taxon>Methanobacteriales</taxon>
        <taxon>Methanobacteriaceae</taxon>
        <taxon>Methanothermobacter</taxon>
    </lineage>
</organism>